<evidence type="ECO:0000256" key="35">
    <source>
        <dbReference type="SAM" id="Phobius"/>
    </source>
</evidence>
<keyword evidence="11" id="KW-0492">Microsome</keyword>
<sequence>MTKRVAIIGAGPSGLPSIRHALLYGLEPVCFEASDEVGGLWRYKPHQTEEGSVMKTTVINTSKEMTAYSDFPPPAEYANFMHNTQLLNYFKLYTDHFGLRDYIRFHHRVSNVERTADYEKTGKWKVEYFDLNNQHHEELFDAVLLCTGHHTEPYWPNKWPGQEKFKGNVMHAHDYKDYKGHEDKIVTVVGVGNSGFDIAVELSRIAKQVYVSTRRGTWIYNRIIDYGEPYDLVVFTRFVALLRRTLPLELINSFLEFKLNSRFDHGKYGLKPAHRPMSAHPTVNDELPNRLVCGTVIVKSNIKEFTENGLIFDDNTKVEPVDEVILSTGYSFGFPLAEKGKLIPVNENRVELYKLMYPLETSKWNNIAVIGLIQPIGSIMPISEQQCRLFFHSLTGQTKLPDLEGMREDIERRKKIMEQRYVNSRRHTIQVDYEAYMDELADLMDCKPNFLKLSFIDPRLALKIFFGPNLPYVYRLNGIHKWSGARQAIFECDERVLKGLRHRIVPLSSNMFGLYALATSLIVFALIIKFVF</sequence>
<comment type="catalytic activity">
    <reaction evidence="25">
        <text>hexan-3-one + NADPH + O2 + H(+) = ethyl butanoate + NADP(+) + H2O</text>
        <dbReference type="Rhea" id="RHEA:54844"/>
        <dbReference type="ChEBI" id="CHEBI:15377"/>
        <dbReference type="ChEBI" id="CHEBI:15378"/>
        <dbReference type="ChEBI" id="CHEBI:15379"/>
        <dbReference type="ChEBI" id="CHEBI:57783"/>
        <dbReference type="ChEBI" id="CHEBI:58349"/>
        <dbReference type="ChEBI" id="CHEBI:88764"/>
        <dbReference type="ChEBI" id="CHEBI:89891"/>
    </reaction>
    <physiologicalReaction direction="left-to-right" evidence="25">
        <dbReference type="Rhea" id="RHEA:54845"/>
    </physiologicalReaction>
</comment>
<accession>A0A1I7S412</accession>
<dbReference type="Proteomes" id="UP000582659">
    <property type="component" value="Unassembled WGS sequence"/>
</dbReference>
<dbReference type="InterPro" id="IPR036188">
    <property type="entry name" value="FAD/NAD-bd_sf"/>
</dbReference>
<keyword evidence="9 33" id="KW-0256">Endoplasmic reticulum</keyword>
<dbReference type="Proteomes" id="UP000659654">
    <property type="component" value="Unassembled WGS sequence"/>
</dbReference>
<dbReference type="InterPro" id="IPR020946">
    <property type="entry name" value="Flavin_mOase-like"/>
</dbReference>
<keyword evidence="14 33" id="KW-0560">Oxidoreductase</keyword>
<comment type="catalytic activity">
    <reaction evidence="23">
        <text>sulcatone + NADPH + O2 + H(+) = 4-methylpent-3-en-1-yl acetate + NADP(+) + H2O</text>
        <dbReference type="Rhea" id="RHEA:54864"/>
        <dbReference type="ChEBI" id="CHEBI:15377"/>
        <dbReference type="ChEBI" id="CHEBI:15378"/>
        <dbReference type="ChEBI" id="CHEBI:15379"/>
        <dbReference type="ChEBI" id="CHEBI:16310"/>
        <dbReference type="ChEBI" id="CHEBI:57783"/>
        <dbReference type="ChEBI" id="CHEBI:58349"/>
        <dbReference type="ChEBI" id="CHEBI:138373"/>
    </reaction>
    <physiologicalReaction direction="left-to-right" evidence="23">
        <dbReference type="Rhea" id="RHEA:54865"/>
    </physiologicalReaction>
</comment>
<evidence type="ECO:0000313" key="38">
    <source>
        <dbReference type="Proteomes" id="UP000095284"/>
    </source>
</evidence>
<name>A0A1I7S412_BURXY</name>
<keyword evidence="8 35" id="KW-0812">Transmembrane</keyword>
<dbReference type="OrthoDB" id="66881at2759"/>
<keyword evidence="10 33" id="KW-0274">FAD</keyword>
<dbReference type="GO" id="GO:0034899">
    <property type="term" value="F:trimethylamine monooxygenase activity"/>
    <property type="evidence" value="ECO:0007669"/>
    <property type="project" value="UniProtKB-EC"/>
</dbReference>
<comment type="catalytic activity">
    <reaction evidence="28">
        <text>octan-3-one + NADPH + O2 + H(+) = ethyl hexanoate + NADP(+) + H2O</text>
        <dbReference type="Rhea" id="RHEA:54856"/>
        <dbReference type="ChEBI" id="CHEBI:15377"/>
        <dbReference type="ChEBI" id="CHEBI:15378"/>
        <dbReference type="ChEBI" id="CHEBI:15379"/>
        <dbReference type="ChEBI" id="CHEBI:57783"/>
        <dbReference type="ChEBI" id="CHEBI:58349"/>
        <dbReference type="ChEBI" id="CHEBI:80946"/>
        <dbReference type="ChEBI" id="CHEBI:86055"/>
    </reaction>
    <physiologicalReaction direction="left-to-right" evidence="28">
        <dbReference type="Rhea" id="RHEA:54857"/>
    </physiologicalReaction>
</comment>
<evidence type="ECO:0000256" key="1">
    <source>
        <dbReference type="ARBA" id="ARBA00001974"/>
    </source>
</evidence>
<dbReference type="AlphaFoldDB" id="A0A1I7S412"/>
<comment type="catalytic activity">
    <reaction evidence="24">
        <text>NADPH + O2 + H(+) = H2O2 + NADP(+)</text>
        <dbReference type="Rhea" id="RHEA:11260"/>
        <dbReference type="ChEBI" id="CHEBI:15378"/>
        <dbReference type="ChEBI" id="CHEBI:15379"/>
        <dbReference type="ChEBI" id="CHEBI:16240"/>
        <dbReference type="ChEBI" id="CHEBI:57783"/>
        <dbReference type="ChEBI" id="CHEBI:58349"/>
        <dbReference type="EC" id="1.6.3.1"/>
    </reaction>
    <physiologicalReaction direction="left-to-right" evidence="24">
        <dbReference type="Rhea" id="RHEA:11261"/>
    </physiologicalReaction>
</comment>
<dbReference type="PRINTS" id="PR01125">
    <property type="entry name" value="FMOXYGENASE5"/>
</dbReference>
<evidence type="ECO:0000256" key="31">
    <source>
        <dbReference type="ARBA" id="ARBA00049443"/>
    </source>
</evidence>
<keyword evidence="13 35" id="KW-1133">Transmembrane helix</keyword>
<dbReference type="PANTHER" id="PTHR23023">
    <property type="entry name" value="DIMETHYLANILINE MONOOXYGENASE"/>
    <property type="match status" value="1"/>
</dbReference>
<proteinExistence type="inferred from homology"/>
<evidence type="ECO:0000256" key="33">
    <source>
        <dbReference type="PIRNR" id="PIRNR000332"/>
    </source>
</evidence>
<organism evidence="38 40">
    <name type="scientific">Bursaphelenchus xylophilus</name>
    <name type="common">Pinewood nematode worm</name>
    <name type="synonym">Aphelenchoides xylophilus</name>
    <dbReference type="NCBI Taxonomy" id="6326"/>
    <lineage>
        <taxon>Eukaryota</taxon>
        <taxon>Metazoa</taxon>
        <taxon>Ecdysozoa</taxon>
        <taxon>Nematoda</taxon>
        <taxon>Chromadorea</taxon>
        <taxon>Rhabditida</taxon>
        <taxon>Tylenchina</taxon>
        <taxon>Tylenchomorpha</taxon>
        <taxon>Aphelenchoidea</taxon>
        <taxon>Aphelenchoididae</taxon>
        <taxon>Bursaphelenchus</taxon>
    </lineage>
</organism>
<evidence type="ECO:0000313" key="37">
    <source>
        <dbReference type="EMBL" id="CAG9116618.1"/>
    </source>
</evidence>
<keyword evidence="16" id="KW-0443">Lipid metabolism</keyword>
<comment type="catalytic activity">
    <reaction evidence="26">
        <text>hypotaurine + NADPH + O2 + H(+) = taurine + NADP(+) + H2O</text>
        <dbReference type="Rhea" id="RHEA:69819"/>
        <dbReference type="ChEBI" id="CHEBI:15377"/>
        <dbReference type="ChEBI" id="CHEBI:15378"/>
        <dbReference type="ChEBI" id="CHEBI:15379"/>
        <dbReference type="ChEBI" id="CHEBI:57783"/>
        <dbReference type="ChEBI" id="CHEBI:57853"/>
        <dbReference type="ChEBI" id="CHEBI:58349"/>
        <dbReference type="ChEBI" id="CHEBI:507393"/>
        <dbReference type="EC" id="1.14.13.8"/>
    </reaction>
    <physiologicalReaction direction="left-to-right" evidence="26">
        <dbReference type="Rhea" id="RHEA:69820"/>
    </physiologicalReaction>
</comment>
<evidence type="ECO:0000256" key="8">
    <source>
        <dbReference type="ARBA" id="ARBA00022692"/>
    </source>
</evidence>
<comment type="cofactor">
    <cofactor evidence="1 33 34">
        <name>FAD</name>
        <dbReference type="ChEBI" id="CHEBI:57692"/>
    </cofactor>
</comment>
<evidence type="ECO:0000256" key="2">
    <source>
        <dbReference type="ARBA" id="ARBA00004389"/>
    </source>
</evidence>
<comment type="catalytic activity">
    <reaction evidence="31">
        <text>N,N-dimethylaniline + NADPH + O2 + H(+) = N,N-dimethylaniline N-oxide + NADP(+) + H2O</text>
        <dbReference type="Rhea" id="RHEA:24468"/>
        <dbReference type="ChEBI" id="CHEBI:15377"/>
        <dbReference type="ChEBI" id="CHEBI:15378"/>
        <dbReference type="ChEBI" id="CHEBI:15379"/>
        <dbReference type="ChEBI" id="CHEBI:16269"/>
        <dbReference type="ChEBI" id="CHEBI:17735"/>
        <dbReference type="ChEBI" id="CHEBI:57783"/>
        <dbReference type="ChEBI" id="CHEBI:58349"/>
        <dbReference type="EC" id="1.14.13.8"/>
    </reaction>
    <physiologicalReaction direction="left-to-right" evidence="31">
        <dbReference type="Rhea" id="RHEA:24469"/>
    </physiologicalReaction>
</comment>
<keyword evidence="5" id="KW-0488">Methylation</keyword>
<dbReference type="GO" id="GO:0050661">
    <property type="term" value="F:NADP binding"/>
    <property type="evidence" value="ECO:0007669"/>
    <property type="project" value="InterPro"/>
</dbReference>
<dbReference type="PIRSF" id="PIRSF000332">
    <property type="entry name" value="FMO"/>
    <property type="match status" value="1"/>
</dbReference>
<dbReference type="GO" id="GO:0005789">
    <property type="term" value="C:endoplasmic reticulum membrane"/>
    <property type="evidence" value="ECO:0007669"/>
    <property type="project" value="UniProtKB-SubCell"/>
</dbReference>
<dbReference type="SUPFAM" id="SSF51905">
    <property type="entry name" value="FAD/NAD(P)-binding domain"/>
    <property type="match status" value="2"/>
</dbReference>
<feature type="transmembrane region" description="Helical" evidence="35">
    <location>
        <begin position="512"/>
        <end position="531"/>
    </location>
</feature>
<dbReference type="GO" id="GO:0016174">
    <property type="term" value="F:NAD(P)H oxidase H2O2-forming activity"/>
    <property type="evidence" value="ECO:0007669"/>
    <property type="project" value="UniProtKB-EC"/>
</dbReference>
<dbReference type="InterPro" id="IPR000960">
    <property type="entry name" value="Flavin_mOase"/>
</dbReference>
<dbReference type="Pfam" id="PF00743">
    <property type="entry name" value="FMO-like"/>
    <property type="match status" value="1"/>
</dbReference>
<dbReference type="Proteomes" id="UP000095284">
    <property type="component" value="Unplaced"/>
</dbReference>
<comment type="function">
    <text evidence="19">Broad spectrum monooxygenase that catalyzes the oxygenation of a wide variety of nitrogen- and sulfur-containing compounds including xenobiotics. Catalyzes the S-oxygenation of hypotaurine to produce taurine, an organic osmolyte involved in cell volume regulation as well as a variety of cytoprotective and developmental processes. In vitro, catalyzes the N-oxygenation of trimethylamine (TMA) to produce trimethylamine N-oxide (TMAO) and could therefore participate to the detoxification of this compound that is generated by the action of gut microbiota from dietary precursors such as choline, choline containing compounds, betaine or L-carnitine.</text>
</comment>
<evidence type="ECO:0000256" key="15">
    <source>
        <dbReference type="ARBA" id="ARBA00023033"/>
    </source>
</evidence>
<dbReference type="Gene3D" id="3.50.50.60">
    <property type="entry name" value="FAD/NAD(P)-binding domain"/>
    <property type="match status" value="1"/>
</dbReference>
<dbReference type="EC" id="1.-.-.-" evidence="34"/>
<dbReference type="SMR" id="A0A1I7S412"/>
<dbReference type="InterPro" id="IPR002257">
    <property type="entry name" value="Flavin_mOase_5"/>
</dbReference>
<dbReference type="GO" id="GO:0004499">
    <property type="term" value="F:N,N-dimethylaniline monooxygenase activity"/>
    <property type="evidence" value="ECO:0007669"/>
    <property type="project" value="UniProtKB-UniRule"/>
</dbReference>
<comment type="subcellular location">
    <subcellularLocation>
        <location evidence="2">Endoplasmic reticulum membrane</location>
        <topology evidence="2">Single-pass membrane protein</topology>
    </subcellularLocation>
    <subcellularLocation>
        <location evidence="3">Microsome membrane</location>
    </subcellularLocation>
</comment>
<dbReference type="FunFam" id="3.50.50.60:FF:000159">
    <property type="entry name" value="Dimethylaniline monooxygenase [N-oxide-forming]"/>
    <property type="match status" value="1"/>
</dbReference>
<comment type="function">
    <text evidence="18">Acts as a Baeyer-Villiger monooxygenase on a broad range of substrates. Catalyzes the insertion of an oxygen atom into a carbon-carbon bond adjacent to a carbonyl, which converts ketones to esters. Active on diverse carbonyl compounds, whereas soft nucleophiles are mostly non- or poorly reactive. In contrast with other forms of FMO it is non- or poorly active on 'classical' substrates such as drugs, pesticides, and dietary components containing soft nucleophilic heteroatoms. Able to oxidize drug molecules bearing a carbonyl group on an aliphatic chain, such as nabumetone and pentoxifylline. Also, in the absence of substrates, shows slow but yet significant NADPH oxidase activity. Acts as a positive modulator of cholesterol biosynthesis as well as glucose homeostasis, promoting metabolic aging via pleiotropic effects.</text>
</comment>
<keyword evidence="17 33" id="KW-0472">Membrane</keyword>
<evidence type="ECO:0000256" key="32">
    <source>
        <dbReference type="ARBA" id="ARBA00049475"/>
    </source>
</evidence>
<evidence type="ECO:0000256" key="16">
    <source>
        <dbReference type="ARBA" id="ARBA00023098"/>
    </source>
</evidence>
<comment type="catalytic activity">
    <reaction evidence="27">
        <text>trimethylamine + NADPH + O2 = trimethylamine N-oxide + NADP(+) + H2O</text>
        <dbReference type="Rhea" id="RHEA:31979"/>
        <dbReference type="ChEBI" id="CHEBI:15377"/>
        <dbReference type="ChEBI" id="CHEBI:15379"/>
        <dbReference type="ChEBI" id="CHEBI:15724"/>
        <dbReference type="ChEBI" id="CHEBI:57783"/>
        <dbReference type="ChEBI" id="CHEBI:58349"/>
        <dbReference type="ChEBI" id="CHEBI:58389"/>
        <dbReference type="EC" id="1.14.13.148"/>
    </reaction>
    <physiologicalReaction direction="left-to-right" evidence="27">
        <dbReference type="Rhea" id="RHEA:31980"/>
    </physiologicalReaction>
</comment>
<evidence type="ECO:0000256" key="22">
    <source>
        <dbReference type="ARBA" id="ARBA00047574"/>
    </source>
</evidence>
<evidence type="ECO:0000256" key="17">
    <source>
        <dbReference type="ARBA" id="ARBA00023136"/>
    </source>
</evidence>
<keyword evidence="15 33" id="KW-0503">Monooxygenase</keyword>
<dbReference type="EMBL" id="CAJFCV020000004">
    <property type="protein sequence ID" value="CAG9116618.1"/>
    <property type="molecule type" value="Genomic_DNA"/>
</dbReference>
<comment type="catalytic activity">
    <reaction evidence="21">
        <text>hexan-3-one + NADPH + O2 + H(+) = propyl propanoate + NADP(+) + H2O</text>
        <dbReference type="Rhea" id="RHEA:54848"/>
        <dbReference type="ChEBI" id="CHEBI:15377"/>
        <dbReference type="ChEBI" id="CHEBI:15378"/>
        <dbReference type="ChEBI" id="CHEBI:15379"/>
        <dbReference type="ChEBI" id="CHEBI:57783"/>
        <dbReference type="ChEBI" id="CHEBI:58349"/>
        <dbReference type="ChEBI" id="CHEBI:89828"/>
        <dbReference type="ChEBI" id="CHEBI:89891"/>
    </reaction>
    <physiologicalReaction direction="left-to-right" evidence="21">
        <dbReference type="Rhea" id="RHEA:54849"/>
    </physiologicalReaction>
</comment>
<dbReference type="PRINTS" id="PR00370">
    <property type="entry name" value="FMOXYGENASE"/>
</dbReference>
<comment type="catalytic activity">
    <reaction evidence="22">
        <text>heptan-2-one + NADPH + O2 + H(+) = pentyl acetate + NADP(+) + H2O</text>
        <dbReference type="Rhea" id="RHEA:54836"/>
        <dbReference type="ChEBI" id="CHEBI:5672"/>
        <dbReference type="ChEBI" id="CHEBI:15377"/>
        <dbReference type="ChEBI" id="CHEBI:15378"/>
        <dbReference type="ChEBI" id="CHEBI:15379"/>
        <dbReference type="ChEBI" id="CHEBI:57783"/>
        <dbReference type="ChEBI" id="CHEBI:58349"/>
        <dbReference type="ChEBI" id="CHEBI:87362"/>
    </reaction>
    <physiologicalReaction direction="left-to-right" evidence="22">
        <dbReference type="Rhea" id="RHEA:54837"/>
    </physiologicalReaction>
</comment>
<reference evidence="40" key="1">
    <citation type="submission" date="2016-11" db="UniProtKB">
        <authorList>
            <consortium name="WormBaseParasite"/>
        </authorList>
    </citation>
    <scope>IDENTIFICATION</scope>
</reference>
<evidence type="ECO:0000256" key="5">
    <source>
        <dbReference type="ARBA" id="ARBA00022481"/>
    </source>
</evidence>
<evidence type="ECO:0000256" key="23">
    <source>
        <dbReference type="ARBA" id="ARBA00047855"/>
    </source>
</evidence>
<evidence type="ECO:0000313" key="36">
    <source>
        <dbReference type="EMBL" id="CAD5227000.1"/>
    </source>
</evidence>
<dbReference type="InterPro" id="IPR050346">
    <property type="entry name" value="FMO-like"/>
</dbReference>
<evidence type="ECO:0000256" key="24">
    <source>
        <dbReference type="ARBA" id="ARBA00047864"/>
    </source>
</evidence>
<evidence type="ECO:0000256" key="4">
    <source>
        <dbReference type="ARBA" id="ARBA00009183"/>
    </source>
</evidence>
<keyword evidence="6" id="KW-0597">Phosphoprotein</keyword>
<keyword evidence="39" id="KW-1185">Reference proteome</keyword>
<evidence type="ECO:0000256" key="34">
    <source>
        <dbReference type="RuleBase" id="RU361177"/>
    </source>
</evidence>
<evidence type="ECO:0000256" key="25">
    <source>
        <dbReference type="ARBA" id="ARBA00047977"/>
    </source>
</evidence>
<dbReference type="EMBL" id="CAJFDI010000004">
    <property type="protein sequence ID" value="CAD5227000.1"/>
    <property type="molecule type" value="Genomic_DNA"/>
</dbReference>
<dbReference type="eggNOG" id="KOG1399">
    <property type="taxonomic scope" value="Eukaryota"/>
</dbReference>
<evidence type="ECO:0000256" key="11">
    <source>
        <dbReference type="ARBA" id="ARBA00022848"/>
    </source>
</evidence>
<reference evidence="37" key="2">
    <citation type="submission" date="2020-08" db="EMBL/GenBank/DDBJ databases">
        <authorList>
            <person name="Kikuchi T."/>
        </authorList>
    </citation>
    <scope>NUCLEOTIDE SEQUENCE</scope>
    <source>
        <strain evidence="36">Ka4C1</strain>
    </source>
</reference>
<keyword evidence="12 33" id="KW-0521">NADP</keyword>
<evidence type="ECO:0000256" key="10">
    <source>
        <dbReference type="ARBA" id="ARBA00022827"/>
    </source>
</evidence>
<evidence type="ECO:0000256" key="26">
    <source>
        <dbReference type="ARBA" id="ARBA00048041"/>
    </source>
</evidence>
<evidence type="ECO:0000256" key="30">
    <source>
        <dbReference type="ARBA" id="ARBA00048990"/>
    </source>
</evidence>
<evidence type="ECO:0000256" key="18">
    <source>
        <dbReference type="ARBA" id="ARBA00045722"/>
    </source>
</evidence>
<evidence type="ECO:0000256" key="21">
    <source>
        <dbReference type="ARBA" id="ARBA00047426"/>
    </source>
</evidence>
<evidence type="ECO:0000256" key="28">
    <source>
        <dbReference type="ARBA" id="ARBA00048459"/>
    </source>
</evidence>
<evidence type="ECO:0000256" key="3">
    <source>
        <dbReference type="ARBA" id="ARBA00004524"/>
    </source>
</evidence>
<evidence type="ECO:0000256" key="20">
    <source>
        <dbReference type="ARBA" id="ARBA00047338"/>
    </source>
</evidence>
<evidence type="ECO:0000256" key="7">
    <source>
        <dbReference type="ARBA" id="ARBA00022630"/>
    </source>
</evidence>
<comment type="catalytic activity">
    <reaction evidence="30">
        <text>heptan-4-one + NADPH + O2 + H(+) = propyl butanoate + NADP(+) + H2O</text>
        <dbReference type="Rhea" id="RHEA:54852"/>
        <dbReference type="ChEBI" id="CHEBI:15377"/>
        <dbReference type="ChEBI" id="CHEBI:15378"/>
        <dbReference type="ChEBI" id="CHEBI:15379"/>
        <dbReference type="ChEBI" id="CHEBI:57783"/>
        <dbReference type="ChEBI" id="CHEBI:58349"/>
        <dbReference type="ChEBI" id="CHEBI:89484"/>
        <dbReference type="ChEBI" id="CHEBI:89719"/>
    </reaction>
    <physiologicalReaction direction="left-to-right" evidence="30">
        <dbReference type="Rhea" id="RHEA:54853"/>
    </physiologicalReaction>
</comment>
<comment type="catalytic activity">
    <reaction evidence="29">
        <text>(2E)-geranial + NADPH + O2 + H(+) = (1E)-2,6-dimethylhepta-1,5-dien-1-yl formate + NADP(+) + H2O</text>
        <dbReference type="Rhea" id="RHEA:54860"/>
        <dbReference type="ChEBI" id="CHEBI:15377"/>
        <dbReference type="ChEBI" id="CHEBI:15378"/>
        <dbReference type="ChEBI" id="CHEBI:15379"/>
        <dbReference type="ChEBI" id="CHEBI:16980"/>
        <dbReference type="ChEBI" id="CHEBI:57783"/>
        <dbReference type="ChEBI" id="CHEBI:58349"/>
        <dbReference type="ChEBI" id="CHEBI:138375"/>
    </reaction>
    <physiologicalReaction direction="left-to-right" evidence="29">
        <dbReference type="Rhea" id="RHEA:54861"/>
    </physiologicalReaction>
</comment>
<protein>
    <recommendedName>
        <fullName evidence="34">Flavin-containing monooxygenase</fullName>
        <ecNumber evidence="34">1.-.-.-</ecNumber>
    </recommendedName>
</protein>
<evidence type="ECO:0000256" key="12">
    <source>
        <dbReference type="ARBA" id="ARBA00022857"/>
    </source>
</evidence>
<comment type="similarity">
    <text evidence="4 33 34">Belongs to the FMO family.</text>
</comment>
<evidence type="ECO:0000256" key="14">
    <source>
        <dbReference type="ARBA" id="ARBA00023002"/>
    </source>
</evidence>
<evidence type="ECO:0000256" key="19">
    <source>
        <dbReference type="ARBA" id="ARBA00045957"/>
    </source>
</evidence>
<keyword evidence="7 33" id="KW-0285">Flavoprotein</keyword>
<evidence type="ECO:0000256" key="27">
    <source>
        <dbReference type="ARBA" id="ARBA00048088"/>
    </source>
</evidence>
<evidence type="ECO:0000256" key="6">
    <source>
        <dbReference type="ARBA" id="ARBA00022553"/>
    </source>
</evidence>
<evidence type="ECO:0000313" key="39">
    <source>
        <dbReference type="Proteomes" id="UP000659654"/>
    </source>
</evidence>
<evidence type="ECO:0000313" key="40">
    <source>
        <dbReference type="WBParaSite" id="BXY_0774400.1"/>
    </source>
</evidence>
<dbReference type="WBParaSite" id="BXY_0774400.1">
    <property type="protein sequence ID" value="BXY_0774400.1"/>
    <property type="gene ID" value="BXY_0774400"/>
</dbReference>
<evidence type="ECO:0000256" key="29">
    <source>
        <dbReference type="ARBA" id="ARBA00048989"/>
    </source>
</evidence>
<comment type="catalytic activity">
    <reaction evidence="20">
        <text>hypotaurine + NADH + O2 + H(+) = taurine + NAD(+) + H2O</text>
        <dbReference type="Rhea" id="RHEA:74111"/>
        <dbReference type="ChEBI" id="CHEBI:15377"/>
        <dbReference type="ChEBI" id="CHEBI:15378"/>
        <dbReference type="ChEBI" id="CHEBI:15379"/>
        <dbReference type="ChEBI" id="CHEBI:57540"/>
        <dbReference type="ChEBI" id="CHEBI:57853"/>
        <dbReference type="ChEBI" id="CHEBI:57945"/>
        <dbReference type="ChEBI" id="CHEBI:507393"/>
        <dbReference type="EC" id="1.14.13.8"/>
    </reaction>
    <physiologicalReaction direction="left-to-right" evidence="20">
        <dbReference type="Rhea" id="RHEA:74112"/>
    </physiologicalReaction>
</comment>
<evidence type="ECO:0000256" key="13">
    <source>
        <dbReference type="ARBA" id="ARBA00022989"/>
    </source>
</evidence>
<gene>
    <name evidence="36" type="ORF">BXYJ_LOCUS9545</name>
</gene>
<dbReference type="GO" id="GO:0006629">
    <property type="term" value="P:lipid metabolic process"/>
    <property type="evidence" value="ECO:0007669"/>
    <property type="project" value="UniProtKB-KW"/>
</dbReference>
<evidence type="ECO:0000256" key="9">
    <source>
        <dbReference type="ARBA" id="ARBA00022824"/>
    </source>
</evidence>
<comment type="catalytic activity">
    <reaction evidence="32">
        <text>octan-3-one + NADPH + O2 + H(+) = pentyl propanoate + NADP(+) + H2O</text>
        <dbReference type="Rhea" id="RHEA:54840"/>
        <dbReference type="ChEBI" id="CHEBI:15377"/>
        <dbReference type="ChEBI" id="CHEBI:15378"/>
        <dbReference type="ChEBI" id="CHEBI:15379"/>
        <dbReference type="ChEBI" id="CHEBI:57783"/>
        <dbReference type="ChEBI" id="CHEBI:58349"/>
        <dbReference type="ChEBI" id="CHEBI:80946"/>
        <dbReference type="ChEBI" id="CHEBI:87373"/>
    </reaction>
    <physiologicalReaction direction="left-to-right" evidence="32">
        <dbReference type="Rhea" id="RHEA:54841"/>
    </physiologicalReaction>
</comment>
<dbReference type="GO" id="GO:0050660">
    <property type="term" value="F:flavin adenine dinucleotide binding"/>
    <property type="evidence" value="ECO:0007669"/>
    <property type="project" value="InterPro"/>
</dbReference>